<name>A0ABT4QDR9_9BACL</name>
<dbReference type="EMBL" id="JAQAGZ010000015">
    <property type="protein sequence ID" value="MCZ8515013.1"/>
    <property type="molecule type" value="Genomic_DNA"/>
</dbReference>
<dbReference type="RefSeq" id="WP_269883543.1">
    <property type="nucleotide sequence ID" value="NZ_JAQAGZ010000015.1"/>
</dbReference>
<protein>
    <submittedName>
        <fullName evidence="11">Response regulator</fullName>
    </submittedName>
</protein>
<keyword evidence="6" id="KW-0238">DNA-binding</keyword>
<dbReference type="SMART" id="SM00448">
    <property type="entry name" value="REC"/>
    <property type="match status" value="1"/>
</dbReference>
<keyword evidence="7" id="KW-0804">Transcription</keyword>
<evidence type="ECO:0000256" key="8">
    <source>
        <dbReference type="PROSITE-ProRule" id="PRU00169"/>
    </source>
</evidence>
<dbReference type="InterPro" id="IPR018062">
    <property type="entry name" value="HTH_AraC-typ_CS"/>
</dbReference>
<organism evidence="11 12">
    <name type="scientific">Paenibacillus gyeongsangnamensis</name>
    <dbReference type="NCBI Taxonomy" id="3388067"/>
    <lineage>
        <taxon>Bacteria</taxon>
        <taxon>Bacillati</taxon>
        <taxon>Bacillota</taxon>
        <taxon>Bacilli</taxon>
        <taxon>Bacillales</taxon>
        <taxon>Paenibacillaceae</taxon>
        <taxon>Paenibacillus</taxon>
    </lineage>
</organism>
<keyword evidence="2" id="KW-0963">Cytoplasm</keyword>
<dbReference type="Proteomes" id="UP001527882">
    <property type="component" value="Unassembled WGS sequence"/>
</dbReference>
<dbReference type="Pfam" id="PF00072">
    <property type="entry name" value="Response_reg"/>
    <property type="match status" value="1"/>
</dbReference>
<dbReference type="PROSITE" id="PS00041">
    <property type="entry name" value="HTH_ARAC_FAMILY_1"/>
    <property type="match status" value="1"/>
</dbReference>
<evidence type="ECO:0000256" key="3">
    <source>
        <dbReference type="ARBA" id="ARBA00022553"/>
    </source>
</evidence>
<dbReference type="SMART" id="SM00342">
    <property type="entry name" value="HTH_ARAC"/>
    <property type="match status" value="1"/>
</dbReference>
<evidence type="ECO:0000259" key="9">
    <source>
        <dbReference type="PROSITE" id="PS01124"/>
    </source>
</evidence>
<keyword evidence="4" id="KW-0902">Two-component regulatory system</keyword>
<evidence type="ECO:0000256" key="2">
    <source>
        <dbReference type="ARBA" id="ARBA00022490"/>
    </source>
</evidence>
<dbReference type="Gene3D" id="1.10.10.60">
    <property type="entry name" value="Homeodomain-like"/>
    <property type="match status" value="2"/>
</dbReference>
<keyword evidence="12" id="KW-1185">Reference proteome</keyword>
<comment type="caution">
    <text evidence="11">The sequence shown here is derived from an EMBL/GenBank/DDBJ whole genome shotgun (WGS) entry which is preliminary data.</text>
</comment>
<dbReference type="SUPFAM" id="SSF46689">
    <property type="entry name" value="Homeodomain-like"/>
    <property type="match status" value="2"/>
</dbReference>
<dbReference type="InterPro" id="IPR018060">
    <property type="entry name" value="HTH_AraC"/>
</dbReference>
<evidence type="ECO:0000256" key="7">
    <source>
        <dbReference type="ARBA" id="ARBA00023163"/>
    </source>
</evidence>
<accession>A0ABT4QDR9</accession>
<evidence type="ECO:0000259" key="10">
    <source>
        <dbReference type="PROSITE" id="PS50110"/>
    </source>
</evidence>
<evidence type="ECO:0000256" key="1">
    <source>
        <dbReference type="ARBA" id="ARBA00004496"/>
    </source>
</evidence>
<comment type="subcellular location">
    <subcellularLocation>
        <location evidence="1">Cytoplasm</location>
    </subcellularLocation>
</comment>
<dbReference type="InterPro" id="IPR001789">
    <property type="entry name" value="Sig_transdc_resp-reg_receiver"/>
</dbReference>
<dbReference type="Pfam" id="PF12833">
    <property type="entry name" value="HTH_18"/>
    <property type="match status" value="1"/>
</dbReference>
<evidence type="ECO:0000313" key="12">
    <source>
        <dbReference type="Proteomes" id="UP001527882"/>
    </source>
</evidence>
<proteinExistence type="predicted"/>
<sequence>MWKVAIIDDDPYVLRGMKKIIPWAELDLEFVGEEQDGHKGLELIRTACPDIVITDIYMPVLNGLDMIEKLRDEGFQGKIVILSGYSDFEYARQAVRLDVDDYLSKPTSIEMLRKVMEKLIHRLEEELIKKEKMDEVYHKDANPELSETQLEFYHNFAQAIRNSKACYAKELVKGHIVHLQDINFTSQALLQQYTKEIWTILAYTLFDAGIVLNDIYPNHTLQNDLDNIISLIQFELWLLHIIDVILESRKYKDNLKHQKAMDTIIEYIHEHYTEDISLEELSDIVSISKNYLCYIFKKATGETFNQYLTRVRIEKAKEMILDGKWLVYEIAEKVGYKNIPYFSTVFKKITGHTPTDLVKN</sequence>
<dbReference type="CDD" id="cd17536">
    <property type="entry name" value="REC_YesN-like"/>
    <property type="match status" value="1"/>
</dbReference>
<dbReference type="PANTHER" id="PTHR42713:SF3">
    <property type="entry name" value="TRANSCRIPTIONAL REGULATORY PROTEIN HPTR"/>
    <property type="match status" value="1"/>
</dbReference>
<dbReference type="InterPro" id="IPR009057">
    <property type="entry name" value="Homeodomain-like_sf"/>
</dbReference>
<feature type="domain" description="Response regulatory" evidence="10">
    <location>
        <begin position="3"/>
        <end position="120"/>
    </location>
</feature>
<dbReference type="InterPro" id="IPR051552">
    <property type="entry name" value="HptR"/>
</dbReference>
<keyword evidence="5" id="KW-0805">Transcription regulation</keyword>
<dbReference type="SUPFAM" id="SSF52172">
    <property type="entry name" value="CheY-like"/>
    <property type="match status" value="1"/>
</dbReference>
<evidence type="ECO:0000313" key="11">
    <source>
        <dbReference type="EMBL" id="MCZ8515013.1"/>
    </source>
</evidence>
<evidence type="ECO:0000256" key="4">
    <source>
        <dbReference type="ARBA" id="ARBA00023012"/>
    </source>
</evidence>
<reference evidence="11 12" key="1">
    <citation type="submission" date="2022-12" db="EMBL/GenBank/DDBJ databases">
        <title>Draft genome sequence of Paenibacillus sp. dW9.</title>
        <authorList>
            <person name="Choi E.-W."/>
            <person name="Kim D.-U."/>
        </authorList>
    </citation>
    <scope>NUCLEOTIDE SEQUENCE [LARGE SCALE GENOMIC DNA]</scope>
    <source>
        <strain evidence="12">dW9</strain>
    </source>
</reference>
<dbReference type="PROSITE" id="PS50110">
    <property type="entry name" value="RESPONSE_REGULATORY"/>
    <property type="match status" value="1"/>
</dbReference>
<feature type="domain" description="HTH araC/xylS-type" evidence="9">
    <location>
        <begin position="262"/>
        <end position="360"/>
    </location>
</feature>
<feature type="modified residue" description="4-aspartylphosphate" evidence="8">
    <location>
        <position position="55"/>
    </location>
</feature>
<dbReference type="PANTHER" id="PTHR42713">
    <property type="entry name" value="HISTIDINE KINASE-RELATED"/>
    <property type="match status" value="1"/>
</dbReference>
<evidence type="ECO:0000256" key="5">
    <source>
        <dbReference type="ARBA" id="ARBA00023015"/>
    </source>
</evidence>
<dbReference type="PROSITE" id="PS01124">
    <property type="entry name" value="HTH_ARAC_FAMILY_2"/>
    <property type="match status" value="1"/>
</dbReference>
<dbReference type="InterPro" id="IPR011006">
    <property type="entry name" value="CheY-like_superfamily"/>
</dbReference>
<evidence type="ECO:0000256" key="6">
    <source>
        <dbReference type="ARBA" id="ARBA00023125"/>
    </source>
</evidence>
<dbReference type="Gene3D" id="3.40.50.2300">
    <property type="match status" value="1"/>
</dbReference>
<keyword evidence="3 8" id="KW-0597">Phosphoprotein</keyword>
<gene>
    <name evidence="11" type="ORF">O9H85_21840</name>
</gene>